<sequence length="114" mass="13094">MLANKRKRLYFREKFSERCKTETFWDSVDLLTKFRRKGIHPINTLVENGGKLVDKGEISDALANAFLVKKDSNCNNVDIDTQDNHYFASLSPKPEPVLKDEISVAMKKMSQEVT</sequence>
<evidence type="ECO:0000313" key="1">
    <source>
        <dbReference type="EMBL" id="CAL8119395.1"/>
    </source>
</evidence>
<evidence type="ECO:0000313" key="2">
    <source>
        <dbReference type="Proteomes" id="UP001642540"/>
    </source>
</evidence>
<dbReference type="Proteomes" id="UP001642540">
    <property type="component" value="Unassembled WGS sequence"/>
</dbReference>
<reference evidence="1 2" key="1">
    <citation type="submission" date="2024-08" db="EMBL/GenBank/DDBJ databases">
        <authorList>
            <person name="Cucini C."/>
            <person name="Frati F."/>
        </authorList>
    </citation>
    <scope>NUCLEOTIDE SEQUENCE [LARGE SCALE GENOMIC DNA]</scope>
</reference>
<dbReference type="EMBL" id="CAXLJM020000059">
    <property type="protein sequence ID" value="CAL8119395.1"/>
    <property type="molecule type" value="Genomic_DNA"/>
</dbReference>
<name>A0ABP1RB41_9HEXA</name>
<keyword evidence="2" id="KW-1185">Reference proteome</keyword>
<accession>A0ABP1RB41</accession>
<organism evidence="1 2">
    <name type="scientific">Orchesella dallaii</name>
    <dbReference type="NCBI Taxonomy" id="48710"/>
    <lineage>
        <taxon>Eukaryota</taxon>
        <taxon>Metazoa</taxon>
        <taxon>Ecdysozoa</taxon>
        <taxon>Arthropoda</taxon>
        <taxon>Hexapoda</taxon>
        <taxon>Collembola</taxon>
        <taxon>Entomobryomorpha</taxon>
        <taxon>Entomobryoidea</taxon>
        <taxon>Orchesellidae</taxon>
        <taxon>Orchesellinae</taxon>
        <taxon>Orchesella</taxon>
    </lineage>
</organism>
<comment type="caution">
    <text evidence="1">The sequence shown here is derived from an EMBL/GenBank/DDBJ whole genome shotgun (WGS) entry which is preliminary data.</text>
</comment>
<protein>
    <submittedName>
        <fullName evidence="1">Uncharacterized protein</fullName>
    </submittedName>
</protein>
<gene>
    <name evidence="1" type="ORF">ODALV1_LOCUS18531</name>
</gene>
<proteinExistence type="predicted"/>